<name>A0ABW5JLN0_9BACT</name>
<feature type="chain" id="PRO_5046873535" description="Yip1 domain-containing protein" evidence="2">
    <location>
        <begin position="27"/>
        <end position="479"/>
    </location>
</feature>
<feature type="transmembrane region" description="Helical" evidence="1">
    <location>
        <begin position="442"/>
        <end position="465"/>
    </location>
</feature>
<keyword evidence="1" id="KW-1133">Transmembrane helix</keyword>
<comment type="caution">
    <text evidence="3">The sequence shown here is derived from an EMBL/GenBank/DDBJ whole genome shotgun (WGS) entry which is preliminary data.</text>
</comment>
<protein>
    <recommendedName>
        <fullName evidence="5">Yip1 domain-containing protein</fullName>
    </recommendedName>
</protein>
<evidence type="ECO:0000256" key="2">
    <source>
        <dbReference type="SAM" id="SignalP"/>
    </source>
</evidence>
<feature type="signal peptide" evidence="2">
    <location>
        <begin position="1"/>
        <end position="26"/>
    </location>
</feature>
<dbReference type="Proteomes" id="UP001597460">
    <property type="component" value="Unassembled WGS sequence"/>
</dbReference>
<keyword evidence="1" id="KW-0812">Transmembrane</keyword>
<keyword evidence="4" id="KW-1185">Reference proteome</keyword>
<accession>A0ABW5JLN0</accession>
<reference evidence="4" key="1">
    <citation type="journal article" date="2019" name="Int. J. Syst. Evol. Microbiol.">
        <title>The Global Catalogue of Microorganisms (GCM) 10K type strain sequencing project: providing services to taxonomists for standard genome sequencing and annotation.</title>
        <authorList>
            <consortium name="The Broad Institute Genomics Platform"/>
            <consortium name="The Broad Institute Genome Sequencing Center for Infectious Disease"/>
            <person name="Wu L."/>
            <person name="Ma J."/>
        </authorList>
    </citation>
    <scope>NUCLEOTIDE SEQUENCE [LARGE SCALE GENOMIC DNA]</scope>
    <source>
        <strain evidence="4">KCTC 52042</strain>
    </source>
</reference>
<evidence type="ECO:0008006" key="5">
    <source>
        <dbReference type="Google" id="ProtNLM"/>
    </source>
</evidence>
<evidence type="ECO:0000256" key="1">
    <source>
        <dbReference type="SAM" id="Phobius"/>
    </source>
</evidence>
<gene>
    <name evidence="3" type="ORF">ACFSVN_08685</name>
</gene>
<feature type="transmembrane region" description="Helical" evidence="1">
    <location>
        <begin position="410"/>
        <end position="430"/>
    </location>
</feature>
<proteinExistence type="predicted"/>
<sequence length="479" mass="54600">MNNKATYLFASCLFLLSIALTQQSNAQNSLGIVWEVPSDTAGVNEQLEEFSDLGVTHIEVSHPVPSSIMELLERSDLAVLIRSGNRFFTISEIEVQSDQLTQNYIDFAEQYRPYLNVAGLGLLSHSHFDHPLFSDVFNPIIDSLSTVSNKSFYFFQREKWYSFGNPQQPFGTFYPDQSYQPSDLFAFDTAMHSLIATNSDQLLFIQSSWFLEAISQYPELSNSLIEYHEKNLWELPFPNTSDQGVAANWMVLILLLLWAALAIQMKYLPYVRPLIVRFYLAHRFYVDDILHYRERYLAPGILMMVKHAIFGGLVFYIVAKILLSQHGIAAFFHHLPFFAITGSNYFSFFFFGLILILLTQILTLLWLHLPAKSLDHFSQTVNLYAGSFYIDFLIITLMITLFVAQIGSSLTLIFAAVYVLIWFLAFNLAAFDTSRSMGSGRFLYLFLTIGLHTVLSFAAVLLILLNTNLIEILNLAISL</sequence>
<keyword evidence="1" id="KW-0472">Membrane</keyword>
<feature type="transmembrane region" description="Helical" evidence="1">
    <location>
        <begin position="246"/>
        <end position="263"/>
    </location>
</feature>
<feature type="transmembrane region" description="Helical" evidence="1">
    <location>
        <begin position="381"/>
        <end position="404"/>
    </location>
</feature>
<evidence type="ECO:0000313" key="3">
    <source>
        <dbReference type="EMBL" id="MFD2532519.1"/>
    </source>
</evidence>
<keyword evidence="2" id="KW-0732">Signal</keyword>
<feature type="transmembrane region" description="Helical" evidence="1">
    <location>
        <begin position="313"/>
        <end position="333"/>
    </location>
</feature>
<organism evidence="3 4">
    <name type="scientific">Gracilimonas halophila</name>
    <dbReference type="NCBI Taxonomy" id="1834464"/>
    <lineage>
        <taxon>Bacteria</taxon>
        <taxon>Pseudomonadati</taxon>
        <taxon>Balneolota</taxon>
        <taxon>Balneolia</taxon>
        <taxon>Balneolales</taxon>
        <taxon>Balneolaceae</taxon>
        <taxon>Gracilimonas</taxon>
    </lineage>
</organism>
<evidence type="ECO:0000313" key="4">
    <source>
        <dbReference type="Proteomes" id="UP001597460"/>
    </source>
</evidence>
<feature type="transmembrane region" description="Helical" evidence="1">
    <location>
        <begin position="345"/>
        <end position="369"/>
    </location>
</feature>
<dbReference type="EMBL" id="JBHULI010000024">
    <property type="protein sequence ID" value="MFD2532519.1"/>
    <property type="molecule type" value="Genomic_DNA"/>
</dbReference>
<dbReference type="RefSeq" id="WP_390301070.1">
    <property type="nucleotide sequence ID" value="NZ_JBHULI010000024.1"/>
</dbReference>